<dbReference type="PROSITE" id="PS50110">
    <property type="entry name" value="RESPONSE_REGULATORY"/>
    <property type="match status" value="1"/>
</dbReference>
<dbReference type="SUPFAM" id="SSF47226">
    <property type="entry name" value="Histidine-containing phosphotransfer domain, HPT domain"/>
    <property type="match status" value="1"/>
</dbReference>
<dbReference type="InterPro" id="IPR000700">
    <property type="entry name" value="PAS-assoc_C"/>
</dbReference>
<evidence type="ECO:0000256" key="12">
    <source>
        <dbReference type="ARBA" id="ARBA00023136"/>
    </source>
</evidence>
<name>A0A5S5BW02_9FLAO</name>
<evidence type="ECO:0000256" key="13">
    <source>
        <dbReference type="PROSITE-ProRule" id="PRU00110"/>
    </source>
</evidence>
<dbReference type="InterPro" id="IPR035965">
    <property type="entry name" value="PAS-like_dom_sf"/>
</dbReference>
<dbReference type="Pfam" id="PF02518">
    <property type="entry name" value="HATPase_c"/>
    <property type="match status" value="1"/>
</dbReference>
<evidence type="ECO:0000256" key="2">
    <source>
        <dbReference type="ARBA" id="ARBA00004429"/>
    </source>
</evidence>
<gene>
    <name evidence="20" type="ORF">BD809_11278</name>
</gene>
<dbReference type="InterPro" id="IPR000014">
    <property type="entry name" value="PAS"/>
</dbReference>
<keyword evidence="21" id="KW-1185">Reference proteome</keyword>
<dbReference type="Pfam" id="PF00512">
    <property type="entry name" value="HisKA"/>
    <property type="match status" value="1"/>
</dbReference>
<dbReference type="PANTHER" id="PTHR43047:SF64">
    <property type="entry name" value="HISTIDINE KINASE CONTAINING CHEY-HOMOLOGOUS RECEIVER DOMAIN AND PAS DOMAIN-RELATED"/>
    <property type="match status" value="1"/>
</dbReference>
<evidence type="ECO:0000259" key="17">
    <source>
        <dbReference type="PROSITE" id="PS50112"/>
    </source>
</evidence>
<evidence type="ECO:0000259" key="16">
    <source>
        <dbReference type="PROSITE" id="PS50110"/>
    </source>
</evidence>
<dbReference type="SMART" id="SM00387">
    <property type="entry name" value="HATPase_c"/>
    <property type="match status" value="1"/>
</dbReference>
<dbReference type="InterPro" id="IPR036890">
    <property type="entry name" value="HATPase_C_sf"/>
</dbReference>
<dbReference type="SUPFAM" id="SSF47384">
    <property type="entry name" value="Homodimeric domain of signal transducing histidine kinase"/>
    <property type="match status" value="1"/>
</dbReference>
<dbReference type="NCBIfam" id="TIGR00229">
    <property type="entry name" value="sensory_box"/>
    <property type="match status" value="1"/>
</dbReference>
<evidence type="ECO:0000256" key="1">
    <source>
        <dbReference type="ARBA" id="ARBA00000085"/>
    </source>
</evidence>
<dbReference type="SMART" id="SM00388">
    <property type="entry name" value="HisKA"/>
    <property type="match status" value="1"/>
</dbReference>
<dbReference type="CDD" id="cd16922">
    <property type="entry name" value="HATPase_EvgS-ArcB-TorS-like"/>
    <property type="match status" value="1"/>
</dbReference>
<proteinExistence type="predicted"/>
<organism evidence="20 21">
    <name type="scientific">Aquimarina intermedia</name>
    <dbReference type="NCBI Taxonomy" id="350814"/>
    <lineage>
        <taxon>Bacteria</taxon>
        <taxon>Pseudomonadati</taxon>
        <taxon>Bacteroidota</taxon>
        <taxon>Flavobacteriia</taxon>
        <taxon>Flavobacteriales</taxon>
        <taxon>Flavobacteriaceae</taxon>
        <taxon>Aquimarina</taxon>
    </lineage>
</organism>
<keyword evidence="10" id="KW-0067">ATP-binding</keyword>
<evidence type="ECO:0000256" key="10">
    <source>
        <dbReference type="ARBA" id="ARBA00022840"/>
    </source>
</evidence>
<dbReference type="PROSITE" id="PS50109">
    <property type="entry name" value="HIS_KIN"/>
    <property type="match status" value="1"/>
</dbReference>
<dbReference type="Pfam" id="PF13426">
    <property type="entry name" value="PAS_9"/>
    <property type="match status" value="1"/>
</dbReference>
<keyword evidence="9" id="KW-0418">Kinase</keyword>
<keyword evidence="10" id="KW-0547">Nucleotide-binding</keyword>
<evidence type="ECO:0000256" key="9">
    <source>
        <dbReference type="ARBA" id="ARBA00022777"/>
    </source>
</evidence>
<dbReference type="GO" id="GO:0000155">
    <property type="term" value="F:phosphorelay sensor kinase activity"/>
    <property type="evidence" value="ECO:0007669"/>
    <property type="project" value="InterPro"/>
</dbReference>
<feature type="modified residue" description="Phosphohistidine" evidence="13">
    <location>
        <position position="864"/>
    </location>
</feature>
<evidence type="ECO:0000313" key="21">
    <source>
        <dbReference type="Proteomes" id="UP000324376"/>
    </source>
</evidence>
<dbReference type="OrthoDB" id="9811889at2"/>
<evidence type="ECO:0000256" key="6">
    <source>
        <dbReference type="ARBA" id="ARBA00022553"/>
    </source>
</evidence>
<accession>A0A5S5BW02</accession>
<dbReference type="Pfam" id="PF00072">
    <property type="entry name" value="Response_reg"/>
    <property type="match status" value="1"/>
</dbReference>
<dbReference type="InterPro" id="IPR003594">
    <property type="entry name" value="HATPase_dom"/>
</dbReference>
<feature type="domain" description="Response regulatory" evidence="16">
    <location>
        <begin position="665"/>
        <end position="783"/>
    </location>
</feature>
<dbReference type="CDD" id="cd00082">
    <property type="entry name" value="HisKA"/>
    <property type="match status" value="1"/>
</dbReference>
<feature type="modified residue" description="4-aspartylphosphate" evidence="14">
    <location>
        <position position="714"/>
    </location>
</feature>
<dbReference type="SMART" id="SM00091">
    <property type="entry name" value="PAS"/>
    <property type="match status" value="1"/>
</dbReference>
<dbReference type="Proteomes" id="UP000324376">
    <property type="component" value="Unassembled WGS sequence"/>
</dbReference>
<feature type="domain" description="PAC" evidence="18">
    <location>
        <begin position="349"/>
        <end position="399"/>
    </location>
</feature>
<dbReference type="InterPro" id="IPR011006">
    <property type="entry name" value="CheY-like_superfamily"/>
</dbReference>
<dbReference type="RefSeq" id="WP_148783707.1">
    <property type="nucleotide sequence ID" value="NZ_VNHU01000012.1"/>
</dbReference>
<dbReference type="SMART" id="SM00448">
    <property type="entry name" value="REC"/>
    <property type="match status" value="1"/>
</dbReference>
<feature type="domain" description="Histidine kinase" evidence="15">
    <location>
        <begin position="417"/>
        <end position="640"/>
    </location>
</feature>
<dbReference type="CDD" id="cd17546">
    <property type="entry name" value="REC_hyHK_CKI1_RcsC-like"/>
    <property type="match status" value="1"/>
</dbReference>
<feature type="domain" description="PAS" evidence="17">
    <location>
        <begin position="272"/>
        <end position="342"/>
    </location>
</feature>
<reference evidence="20 21" key="1">
    <citation type="submission" date="2019-07" db="EMBL/GenBank/DDBJ databases">
        <title>Genomic Encyclopedia of Archaeal and Bacterial Type Strains, Phase II (KMG-II): from individual species to whole genera.</title>
        <authorList>
            <person name="Goeker M."/>
        </authorList>
    </citation>
    <scope>NUCLEOTIDE SEQUENCE [LARGE SCALE GENOMIC DNA]</scope>
    <source>
        <strain evidence="20 21">DSM 17527</strain>
    </source>
</reference>
<dbReference type="PROSITE" id="PS50894">
    <property type="entry name" value="HPT"/>
    <property type="match status" value="1"/>
</dbReference>
<dbReference type="InterPro" id="IPR003661">
    <property type="entry name" value="HisK_dim/P_dom"/>
</dbReference>
<dbReference type="InterPro" id="IPR008207">
    <property type="entry name" value="Sig_transdc_His_kin_Hpt_dom"/>
</dbReference>
<keyword evidence="6 14" id="KW-0597">Phosphoprotein</keyword>
<keyword evidence="4" id="KW-1003">Cell membrane</keyword>
<dbReference type="PROSITE" id="PS50113">
    <property type="entry name" value="PAC"/>
    <property type="match status" value="1"/>
</dbReference>
<keyword evidence="8" id="KW-0812">Transmembrane</keyword>
<dbReference type="InterPro" id="IPR005467">
    <property type="entry name" value="His_kinase_dom"/>
</dbReference>
<comment type="caution">
    <text evidence="20">The sequence shown here is derived from an EMBL/GenBank/DDBJ whole genome shotgun (WGS) entry which is preliminary data.</text>
</comment>
<dbReference type="FunFam" id="3.30.565.10:FF:000010">
    <property type="entry name" value="Sensor histidine kinase RcsC"/>
    <property type="match status" value="1"/>
</dbReference>
<dbReference type="AlphaFoldDB" id="A0A5S5BW02"/>
<dbReference type="Gene3D" id="1.20.120.160">
    <property type="entry name" value="HPT domain"/>
    <property type="match status" value="1"/>
</dbReference>
<dbReference type="SUPFAM" id="SSF55785">
    <property type="entry name" value="PYP-like sensor domain (PAS domain)"/>
    <property type="match status" value="1"/>
</dbReference>
<dbReference type="EMBL" id="VNHU01000012">
    <property type="protein sequence ID" value="TYP70486.1"/>
    <property type="molecule type" value="Genomic_DNA"/>
</dbReference>
<evidence type="ECO:0000256" key="5">
    <source>
        <dbReference type="ARBA" id="ARBA00022519"/>
    </source>
</evidence>
<evidence type="ECO:0000256" key="11">
    <source>
        <dbReference type="ARBA" id="ARBA00022989"/>
    </source>
</evidence>
<keyword evidence="7" id="KW-0808">Transferase</keyword>
<protein>
    <recommendedName>
        <fullName evidence="3">histidine kinase</fullName>
        <ecNumber evidence="3">2.7.13.3</ecNumber>
    </recommendedName>
</protein>
<dbReference type="Gene3D" id="3.40.50.2300">
    <property type="match status" value="1"/>
</dbReference>
<sequence length="932" mass="108022">MTPTWIKNILKKRQPSAPKSSLEKEVTALINYLTRLSNSLNPLSSNLKNKVRAFGRLEMEHKLSNFPELYLSFEKFYQKHHTDPAGFITTLRSQVVDRYPMLSRQHHISILFLPSKQQEYELCRVFLLDILDKMSELLTREEMLNFDQLYIHLNSDYKETIQNFISIRKQLLSASNEIFDALKHFVGLTTTLTIYLQVYKKFFQYYHLSPTFTTILNVIPEEILSEDLIHFPSKQEMLRMLHQQLYSLESINDQLTKEIVSKKKIEEQLKDSEHLKSTVLETAMDGIILLDSDATVLTWNKMAEHILGLKKQETLGKSIYLFVPHKLRKELKNSFQNYKNKGYDQLINKRVETIVHRKNGVPVHVELTLIAIKTKNGPIFNAFFRDITQKKKVETEIREAKIAAEKSASAKSMFLSNMSHEIRTPLNIILGLTKILQQSDFKTPEVDRKNLDGIQFSAENLLVLVNDILDFSKIEAGKLTIHKTNFNIHDLIHKISRGFRIKAEEKGLQFLLNIHPTVPKFIIGDQHRLSQILTNLLGNAIKFTKEGTVTIEVRCLEESDKSIILRFKVLDTGIGIRKDKLQNIFKSFYQAYNPDSNKIEGTGLGLTISKRLIELQKGDLKAKSALGEGSEFEFTIKYKKSELKLVDEKNAVHVALPNLSLDDMRILIVEDNKMNQFFMRQLFANWKITTDIVDNGKIAIEKLQAQRYDLILMDMHMPIMDGPETTRAIRKSSNTNFNKIPIIACSADVFPEAEKRAIAAGMDFYLTKPISEKALKEILYSLKPNKQNYKNKILLDRRQKIQKLSPVTVQKYSNFEALERTFNGDYQTIHDIIQIFLKETPKDYMTLKFSIGSEDHKLIKVYSHKIKSSFKLFGIEEEASYLQEIENSIDVNIEGNIEKIRFLQRKIDATYPLILEEIEAYLFYLKPTMEEE</sequence>
<evidence type="ECO:0000259" key="18">
    <source>
        <dbReference type="PROSITE" id="PS50113"/>
    </source>
</evidence>
<dbReference type="InterPro" id="IPR004358">
    <property type="entry name" value="Sig_transdc_His_kin-like_C"/>
</dbReference>
<dbReference type="Gene3D" id="3.30.565.10">
    <property type="entry name" value="Histidine kinase-like ATPase, C-terminal domain"/>
    <property type="match status" value="1"/>
</dbReference>
<evidence type="ECO:0000256" key="4">
    <source>
        <dbReference type="ARBA" id="ARBA00022475"/>
    </source>
</evidence>
<dbReference type="SUPFAM" id="SSF55874">
    <property type="entry name" value="ATPase domain of HSP90 chaperone/DNA topoisomerase II/histidine kinase"/>
    <property type="match status" value="1"/>
</dbReference>
<dbReference type="InterPro" id="IPR001789">
    <property type="entry name" value="Sig_transdc_resp-reg_receiver"/>
</dbReference>
<comment type="subcellular location">
    <subcellularLocation>
        <location evidence="2">Cell inner membrane</location>
        <topology evidence="2">Multi-pass membrane protein</topology>
    </subcellularLocation>
</comment>
<evidence type="ECO:0000256" key="7">
    <source>
        <dbReference type="ARBA" id="ARBA00022679"/>
    </source>
</evidence>
<dbReference type="SUPFAM" id="SSF52172">
    <property type="entry name" value="CheY-like"/>
    <property type="match status" value="1"/>
</dbReference>
<dbReference type="Gene3D" id="1.10.287.130">
    <property type="match status" value="1"/>
</dbReference>
<dbReference type="GO" id="GO:0005886">
    <property type="term" value="C:plasma membrane"/>
    <property type="evidence" value="ECO:0007669"/>
    <property type="project" value="UniProtKB-SubCell"/>
</dbReference>
<dbReference type="PANTHER" id="PTHR43047">
    <property type="entry name" value="TWO-COMPONENT HISTIDINE PROTEIN KINASE"/>
    <property type="match status" value="1"/>
</dbReference>
<dbReference type="InterPro" id="IPR036641">
    <property type="entry name" value="HPT_dom_sf"/>
</dbReference>
<dbReference type="InterPro" id="IPR036097">
    <property type="entry name" value="HisK_dim/P_sf"/>
</dbReference>
<evidence type="ECO:0000256" key="3">
    <source>
        <dbReference type="ARBA" id="ARBA00012438"/>
    </source>
</evidence>
<keyword evidence="5" id="KW-0997">Cell inner membrane</keyword>
<feature type="domain" description="HPt" evidence="19">
    <location>
        <begin position="825"/>
        <end position="921"/>
    </location>
</feature>
<dbReference type="PRINTS" id="PR00344">
    <property type="entry name" value="BCTRLSENSOR"/>
</dbReference>
<dbReference type="PROSITE" id="PS50112">
    <property type="entry name" value="PAS"/>
    <property type="match status" value="1"/>
</dbReference>
<dbReference type="Gene3D" id="3.30.450.20">
    <property type="entry name" value="PAS domain"/>
    <property type="match status" value="1"/>
</dbReference>
<evidence type="ECO:0000259" key="15">
    <source>
        <dbReference type="PROSITE" id="PS50109"/>
    </source>
</evidence>
<keyword evidence="11" id="KW-1133">Transmembrane helix</keyword>
<keyword evidence="12" id="KW-0472">Membrane</keyword>
<dbReference type="CDD" id="cd00130">
    <property type="entry name" value="PAS"/>
    <property type="match status" value="1"/>
</dbReference>
<evidence type="ECO:0000256" key="14">
    <source>
        <dbReference type="PROSITE-ProRule" id="PRU00169"/>
    </source>
</evidence>
<evidence type="ECO:0000256" key="8">
    <source>
        <dbReference type="ARBA" id="ARBA00022692"/>
    </source>
</evidence>
<evidence type="ECO:0000259" key="19">
    <source>
        <dbReference type="PROSITE" id="PS50894"/>
    </source>
</evidence>
<evidence type="ECO:0000313" key="20">
    <source>
        <dbReference type="EMBL" id="TYP70486.1"/>
    </source>
</evidence>
<comment type="catalytic activity">
    <reaction evidence="1">
        <text>ATP + protein L-histidine = ADP + protein N-phospho-L-histidine.</text>
        <dbReference type="EC" id="2.7.13.3"/>
    </reaction>
</comment>
<dbReference type="EC" id="2.7.13.3" evidence="3"/>